<dbReference type="AlphaFoldDB" id="A0AAD4QXS1"/>
<reference evidence="1" key="1">
    <citation type="submission" date="2022-01" db="EMBL/GenBank/DDBJ databases">
        <title>Genome Sequence Resource for Two Populations of Ditylenchus destructor, the Migratory Endoparasitic Phytonematode.</title>
        <authorList>
            <person name="Zhang H."/>
            <person name="Lin R."/>
            <person name="Xie B."/>
        </authorList>
    </citation>
    <scope>NUCLEOTIDE SEQUENCE</scope>
    <source>
        <strain evidence="1">BazhouSP</strain>
    </source>
</reference>
<protein>
    <submittedName>
        <fullName evidence="1">Uncharacterized protein</fullName>
    </submittedName>
</protein>
<accession>A0AAD4QXS1</accession>
<comment type="caution">
    <text evidence="1">The sequence shown here is derived from an EMBL/GenBank/DDBJ whole genome shotgun (WGS) entry which is preliminary data.</text>
</comment>
<keyword evidence="2" id="KW-1185">Reference proteome</keyword>
<dbReference type="Proteomes" id="UP001201812">
    <property type="component" value="Unassembled WGS sequence"/>
</dbReference>
<sequence length="86" mass="10002">MELNTLFLEEIRDQLSLGHIQKFKVHKVSLSDQHEESNSKDSTSCTGDIESVRQINTIDFAGNAMHCELVDRRIRRTMRSRSNKLR</sequence>
<gene>
    <name evidence="1" type="ORF">DdX_19005</name>
</gene>
<dbReference type="EMBL" id="JAKKPZ010000324">
    <property type="protein sequence ID" value="KAI1696519.1"/>
    <property type="molecule type" value="Genomic_DNA"/>
</dbReference>
<name>A0AAD4QXS1_9BILA</name>
<evidence type="ECO:0000313" key="2">
    <source>
        <dbReference type="Proteomes" id="UP001201812"/>
    </source>
</evidence>
<evidence type="ECO:0000313" key="1">
    <source>
        <dbReference type="EMBL" id="KAI1696519.1"/>
    </source>
</evidence>
<organism evidence="1 2">
    <name type="scientific">Ditylenchus destructor</name>
    <dbReference type="NCBI Taxonomy" id="166010"/>
    <lineage>
        <taxon>Eukaryota</taxon>
        <taxon>Metazoa</taxon>
        <taxon>Ecdysozoa</taxon>
        <taxon>Nematoda</taxon>
        <taxon>Chromadorea</taxon>
        <taxon>Rhabditida</taxon>
        <taxon>Tylenchina</taxon>
        <taxon>Tylenchomorpha</taxon>
        <taxon>Sphaerularioidea</taxon>
        <taxon>Anguinidae</taxon>
        <taxon>Anguininae</taxon>
        <taxon>Ditylenchus</taxon>
    </lineage>
</organism>
<proteinExistence type="predicted"/>